<feature type="compositionally biased region" description="Polar residues" evidence="2">
    <location>
        <begin position="100"/>
        <end position="127"/>
    </location>
</feature>
<feature type="region of interest" description="Disordered" evidence="2">
    <location>
        <begin position="82"/>
        <end position="179"/>
    </location>
</feature>
<reference evidence="3" key="1">
    <citation type="submission" date="2023-03" db="EMBL/GenBank/DDBJ databases">
        <title>Chromosome-scale reference genome and RAD-based genetic map of yellow starthistle (Centaurea solstitialis) reveal putative structural variation and QTLs associated with invader traits.</title>
        <authorList>
            <person name="Reatini B."/>
            <person name="Cang F.A."/>
            <person name="Jiang Q."/>
            <person name="Mckibben M.T.W."/>
            <person name="Barker M.S."/>
            <person name="Rieseberg L.H."/>
            <person name="Dlugosch K.M."/>
        </authorList>
    </citation>
    <scope>NUCLEOTIDE SEQUENCE</scope>
    <source>
        <strain evidence="3">CAN-66</strain>
        <tissue evidence="3">Leaf</tissue>
    </source>
</reference>
<keyword evidence="1" id="KW-0175">Coiled coil</keyword>
<protein>
    <recommendedName>
        <fullName evidence="5">Coiled-coil domain-containing protein SCD2</fullName>
    </recommendedName>
</protein>
<dbReference type="EMBL" id="JARYMX010000001">
    <property type="protein sequence ID" value="KAJ9564843.1"/>
    <property type="molecule type" value="Genomic_DNA"/>
</dbReference>
<name>A0AA38TX97_9ASTR</name>
<accession>A0AA38TX97</accession>
<evidence type="ECO:0000313" key="4">
    <source>
        <dbReference type="Proteomes" id="UP001172457"/>
    </source>
</evidence>
<feature type="compositionally biased region" description="Low complexity" evidence="2">
    <location>
        <begin position="85"/>
        <end position="99"/>
    </location>
</feature>
<feature type="compositionally biased region" description="Low complexity" evidence="2">
    <location>
        <begin position="137"/>
        <end position="150"/>
    </location>
</feature>
<dbReference type="Proteomes" id="UP001172457">
    <property type="component" value="Chromosome 1"/>
</dbReference>
<feature type="coiled-coil region" evidence="1">
    <location>
        <begin position="243"/>
        <end position="312"/>
    </location>
</feature>
<comment type="caution">
    <text evidence="3">The sequence shown here is derived from an EMBL/GenBank/DDBJ whole genome shotgun (WGS) entry which is preliminary data.</text>
</comment>
<keyword evidence="4" id="KW-1185">Reference proteome</keyword>
<evidence type="ECO:0000256" key="2">
    <source>
        <dbReference type="SAM" id="MobiDB-lite"/>
    </source>
</evidence>
<gene>
    <name evidence="3" type="ORF">OSB04_000809</name>
</gene>
<proteinExistence type="predicted"/>
<dbReference type="AlphaFoldDB" id="A0AA38TX97"/>
<dbReference type="PANTHER" id="PTHR31762">
    <property type="entry name" value="FAS-BINDING FACTOR-LIKE PROTEIN"/>
    <property type="match status" value="1"/>
</dbReference>
<evidence type="ECO:0008006" key="5">
    <source>
        <dbReference type="Google" id="ProtNLM"/>
    </source>
</evidence>
<organism evidence="3 4">
    <name type="scientific">Centaurea solstitialis</name>
    <name type="common">yellow star-thistle</name>
    <dbReference type="NCBI Taxonomy" id="347529"/>
    <lineage>
        <taxon>Eukaryota</taxon>
        <taxon>Viridiplantae</taxon>
        <taxon>Streptophyta</taxon>
        <taxon>Embryophyta</taxon>
        <taxon>Tracheophyta</taxon>
        <taxon>Spermatophyta</taxon>
        <taxon>Magnoliopsida</taxon>
        <taxon>eudicotyledons</taxon>
        <taxon>Gunneridae</taxon>
        <taxon>Pentapetalae</taxon>
        <taxon>asterids</taxon>
        <taxon>campanulids</taxon>
        <taxon>Asterales</taxon>
        <taxon>Asteraceae</taxon>
        <taxon>Carduoideae</taxon>
        <taxon>Cardueae</taxon>
        <taxon>Centaureinae</taxon>
        <taxon>Centaurea</taxon>
    </lineage>
</organism>
<evidence type="ECO:0000313" key="3">
    <source>
        <dbReference type="EMBL" id="KAJ9564843.1"/>
    </source>
</evidence>
<sequence length="620" mass="70070">MTETFQVLLLKFCGIFSSARKRYLLLVYCPLGVLVLRFSLRFFLSSTEYHAVGTATEQHSAPRAASLGRASQPVINHAELRHQSMRSSSSSSYLTSAQSNNTSEQNHPQSNNTAERVQPASARSNRSPLLHHPPEQSSSARAVPASRPTSDYGAPSVPLTLRPSFFGGQADAQSDTQKNKSSILSRLSLDLGAAFAFRDTTNQRSANTPASTSALQDEVWPLSLSTSENTCRRHYECYFYSQIDMLQEENESLLEKLRIAEERCHEAEARTRLLERQVANLGEGVSLEAKFLSRQESNSSNLIAALKEATAQTATLTQNHSIKWGEIEALRVDAEYLCFVIGMELTIESNDVLSLDKMAREEAASCMEHLHVYECEVKSLKTLTQRVVLTHEEMEEVVLKRCWLARYWSLCVQHEIAGARYEYWSSFAPLPVEVVIAAGQKAKEDNLMANNDKEQREKVLKDTNEISGEGSVESMLLVERGLREMTLLKVEDALAFAMALQRWPNALKSVLTDELKLPIKGQHTAEVYELSKQESDDVLFKQAWLMYFWRRVKVHGLEPDIVDDRLQFWMNQGDHPPTSHDAVEVERGLVELRKLGIEAQLWQASRKLIDPDSEHKWKMH</sequence>
<dbReference type="PANTHER" id="PTHR31762:SF10">
    <property type="entry name" value="FAS-BINDING FACTOR-LIKE PROTEIN"/>
    <property type="match status" value="1"/>
</dbReference>
<feature type="non-terminal residue" evidence="3">
    <location>
        <position position="620"/>
    </location>
</feature>
<evidence type="ECO:0000256" key="1">
    <source>
        <dbReference type="SAM" id="Coils"/>
    </source>
</evidence>
<dbReference type="GO" id="GO:0000911">
    <property type="term" value="P:cytokinesis by cell plate formation"/>
    <property type="evidence" value="ECO:0007669"/>
    <property type="project" value="InterPro"/>
</dbReference>
<dbReference type="InterPro" id="IPR040321">
    <property type="entry name" value="SCD2-like"/>
</dbReference>